<keyword evidence="3" id="KW-1185">Reference proteome</keyword>
<dbReference type="Proteomes" id="UP000824120">
    <property type="component" value="Chromosome 7"/>
</dbReference>
<evidence type="ECO:0000256" key="1">
    <source>
        <dbReference type="SAM" id="MobiDB-lite"/>
    </source>
</evidence>
<reference evidence="2 3" key="1">
    <citation type="submission" date="2020-09" db="EMBL/GenBank/DDBJ databases">
        <title>De no assembly of potato wild relative species, Solanum commersonii.</title>
        <authorList>
            <person name="Cho K."/>
        </authorList>
    </citation>
    <scope>NUCLEOTIDE SEQUENCE [LARGE SCALE GENOMIC DNA]</scope>
    <source>
        <strain evidence="2">LZ3.2</strain>
        <tissue evidence="2">Leaf</tissue>
    </source>
</reference>
<sequence>MCFDPRIHCEFLQPSTIGNIEHQWSSDRIVPYHGTDPGSIPYQQGLWWNGKYSFILNQEVLGSSPFGYGVAFVRERFTPQCGTSRRESGFSRAPMWVPDTGWETKKKSNIGSRANLSLDVNGKRNMVCRYFSNINGGIEGNDVEFGKENGDLGRGSYKPKEFGSSGHGIEGSFGQQSII</sequence>
<feature type="region of interest" description="Disordered" evidence="1">
    <location>
        <begin position="159"/>
        <end position="179"/>
    </location>
</feature>
<dbReference type="EMBL" id="JACXVP010000007">
    <property type="protein sequence ID" value="KAG5595842.1"/>
    <property type="molecule type" value="Genomic_DNA"/>
</dbReference>
<evidence type="ECO:0000313" key="3">
    <source>
        <dbReference type="Proteomes" id="UP000824120"/>
    </source>
</evidence>
<comment type="caution">
    <text evidence="2">The sequence shown here is derived from an EMBL/GenBank/DDBJ whole genome shotgun (WGS) entry which is preliminary data.</text>
</comment>
<gene>
    <name evidence="2" type="ORF">H5410_037074</name>
</gene>
<evidence type="ECO:0000313" key="2">
    <source>
        <dbReference type="EMBL" id="KAG5595842.1"/>
    </source>
</evidence>
<dbReference type="AlphaFoldDB" id="A0A9J5Y703"/>
<dbReference type="OrthoDB" id="1741144at2759"/>
<accession>A0A9J5Y703</accession>
<proteinExistence type="predicted"/>
<organism evidence="2 3">
    <name type="scientific">Solanum commersonii</name>
    <name type="common">Commerson's wild potato</name>
    <name type="synonym">Commerson's nightshade</name>
    <dbReference type="NCBI Taxonomy" id="4109"/>
    <lineage>
        <taxon>Eukaryota</taxon>
        <taxon>Viridiplantae</taxon>
        <taxon>Streptophyta</taxon>
        <taxon>Embryophyta</taxon>
        <taxon>Tracheophyta</taxon>
        <taxon>Spermatophyta</taxon>
        <taxon>Magnoliopsida</taxon>
        <taxon>eudicotyledons</taxon>
        <taxon>Gunneridae</taxon>
        <taxon>Pentapetalae</taxon>
        <taxon>asterids</taxon>
        <taxon>lamiids</taxon>
        <taxon>Solanales</taxon>
        <taxon>Solanaceae</taxon>
        <taxon>Solanoideae</taxon>
        <taxon>Solaneae</taxon>
        <taxon>Solanum</taxon>
    </lineage>
</organism>
<name>A0A9J5Y703_SOLCO</name>
<protein>
    <submittedName>
        <fullName evidence="2">Uncharacterized protein</fullName>
    </submittedName>
</protein>